<dbReference type="InterPro" id="IPR013103">
    <property type="entry name" value="RVT_2"/>
</dbReference>
<sequence>METVRLFLEVAAGRNWIVHQMDVHNAFLHGDLEEEVYMKPLPGFHVADEKKVCRLRKSLYGLKQAPRCWFAKLTTSLREYGFVQSLSDYSLFTFDKGGIQINILIYVDDMIVASNSSGALQLFKDYLATFFKMKDLGPLKYFLGIEVSRGSTGFYLSQRKYALEIVVEAGLLGSKPADFPLEQNHKLALSKSPLLSQPAQYQRLIGRLIYLAATRPDLVFSVHILSQFMQNPREDHWQAALRVVKYLKGTVGRGILLKARTNFQVTGWCDSDYSSCPLTRRSVTGYIVQLGASPVSWKTKKQDTVSLSSAEAEYRAMVHLTKELLWVKRVLTDLGIVHPQPMHVLCDS</sequence>
<dbReference type="RefSeq" id="XP_019087396.1">
    <property type="nucleotide sequence ID" value="XM_019231851.1"/>
</dbReference>
<proteinExistence type="predicted"/>
<feature type="domain" description="Reverse transcriptase Ty1/copia-type" evidence="1">
    <location>
        <begin position="2"/>
        <end position="182"/>
    </location>
</feature>
<keyword evidence="2" id="KW-1185">Reference proteome</keyword>
<organism evidence="2 3">
    <name type="scientific">Camelina sativa</name>
    <name type="common">False flax</name>
    <name type="synonym">Myagrum sativum</name>
    <dbReference type="NCBI Taxonomy" id="90675"/>
    <lineage>
        <taxon>Eukaryota</taxon>
        <taxon>Viridiplantae</taxon>
        <taxon>Streptophyta</taxon>
        <taxon>Embryophyta</taxon>
        <taxon>Tracheophyta</taxon>
        <taxon>Spermatophyta</taxon>
        <taxon>Magnoliopsida</taxon>
        <taxon>eudicotyledons</taxon>
        <taxon>Gunneridae</taxon>
        <taxon>Pentapetalae</taxon>
        <taxon>rosids</taxon>
        <taxon>malvids</taxon>
        <taxon>Brassicales</taxon>
        <taxon>Brassicaceae</taxon>
        <taxon>Camelineae</taxon>
        <taxon>Camelina</taxon>
    </lineage>
</organism>
<dbReference type="SUPFAM" id="SSF56672">
    <property type="entry name" value="DNA/RNA polymerases"/>
    <property type="match status" value="1"/>
</dbReference>
<dbReference type="Pfam" id="PF07727">
    <property type="entry name" value="RVT_2"/>
    <property type="match status" value="1"/>
</dbReference>
<evidence type="ECO:0000313" key="2">
    <source>
        <dbReference type="Proteomes" id="UP000694864"/>
    </source>
</evidence>
<protein>
    <submittedName>
        <fullName evidence="3">Uncharacterized protein LOC109127273</fullName>
    </submittedName>
</protein>
<accession>A0ABM1QKV8</accession>
<dbReference type="PANTHER" id="PTHR11439:SF462">
    <property type="match status" value="1"/>
</dbReference>
<dbReference type="GeneID" id="109127273"/>
<evidence type="ECO:0000259" key="1">
    <source>
        <dbReference type="Pfam" id="PF07727"/>
    </source>
</evidence>
<gene>
    <name evidence="3" type="primary">LOC109127273</name>
</gene>
<dbReference type="Proteomes" id="UP000694864">
    <property type="component" value="Chromosome 11"/>
</dbReference>
<dbReference type="CDD" id="cd09272">
    <property type="entry name" value="RNase_HI_RT_Ty1"/>
    <property type="match status" value="1"/>
</dbReference>
<name>A0ABM1QKV8_CAMSA</name>
<evidence type="ECO:0000313" key="3">
    <source>
        <dbReference type="RefSeq" id="XP_019087396.1"/>
    </source>
</evidence>
<dbReference type="PANTHER" id="PTHR11439">
    <property type="entry name" value="GAG-POL-RELATED RETROTRANSPOSON"/>
    <property type="match status" value="1"/>
</dbReference>
<dbReference type="InterPro" id="IPR043502">
    <property type="entry name" value="DNA/RNA_pol_sf"/>
</dbReference>
<reference evidence="2" key="1">
    <citation type="journal article" date="2014" name="Nat. Commun.">
        <title>The emerging biofuel crop Camelina sativa retains a highly undifferentiated hexaploid genome structure.</title>
        <authorList>
            <person name="Kagale S."/>
            <person name="Koh C."/>
            <person name="Nixon J."/>
            <person name="Bollina V."/>
            <person name="Clarke W.E."/>
            <person name="Tuteja R."/>
            <person name="Spillane C."/>
            <person name="Robinson S.J."/>
            <person name="Links M.G."/>
            <person name="Clarke C."/>
            <person name="Higgins E.E."/>
            <person name="Huebert T."/>
            <person name="Sharpe A.G."/>
            <person name="Parkin I.A."/>
        </authorList>
    </citation>
    <scope>NUCLEOTIDE SEQUENCE [LARGE SCALE GENOMIC DNA]</scope>
    <source>
        <strain evidence="2">cv. DH55</strain>
    </source>
</reference>
<reference evidence="3" key="2">
    <citation type="submission" date="2025-08" db="UniProtKB">
        <authorList>
            <consortium name="RefSeq"/>
        </authorList>
    </citation>
    <scope>IDENTIFICATION</scope>
    <source>
        <tissue evidence="3">Leaf</tissue>
    </source>
</reference>